<feature type="compositionally biased region" description="Polar residues" evidence="1">
    <location>
        <begin position="264"/>
        <end position="273"/>
    </location>
</feature>
<keyword evidence="3" id="KW-1185">Reference proteome</keyword>
<dbReference type="Proteomes" id="UP000235786">
    <property type="component" value="Unassembled WGS sequence"/>
</dbReference>
<dbReference type="OrthoDB" id="5236983at2759"/>
<gene>
    <name evidence="2" type="ORF">L207DRAFT_585289</name>
</gene>
<feature type="compositionally biased region" description="Acidic residues" evidence="1">
    <location>
        <begin position="336"/>
        <end position="345"/>
    </location>
</feature>
<name>A0A2J6RIS1_HYAVF</name>
<sequence length="345" mass="40176">MDYCFLLAEDPGDHNSWTSLAYTCQELVDGVLDHIRDRGPSLKHKFQSRELNSIYWPVDKNGQYKSEERLLKDYWDMFNELFFSNALTPTRSHWRLIERDDLLWNGVRRHGETDDCRLDFELYDDPELFRREVDAVIFIYKDLQGHPMERLRIYIQTLLHEMIHAFIQIYACFCSRCKTKYEDQEGKTGHGQAWQSIAYEIEIFVRNELGLDLDLNRVISIAEELYKCRVDVSCGYLSTFNVDEDKLADELAKQYSQERDILSRNFNGENSVQDPFPMKSYFSSDDSSNGEHDTDSSDDSHTSKNHSKHHDSSSILDGSSSSKYDDCSNTNPVEESSQELDGAEI</sequence>
<protein>
    <recommendedName>
        <fullName evidence="4">SprT-like domain-containing protein</fullName>
    </recommendedName>
</protein>
<evidence type="ECO:0000313" key="2">
    <source>
        <dbReference type="EMBL" id="PMD38387.1"/>
    </source>
</evidence>
<feature type="compositionally biased region" description="Basic and acidic residues" evidence="1">
    <location>
        <begin position="289"/>
        <end position="302"/>
    </location>
</feature>
<feature type="region of interest" description="Disordered" evidence="1">
    <location>
        <begin position="264"/>
        <end position="345"/>
    </location>
</feature>
<dbReference type="STRING" id="1149755.A0A2J6RIS1"/>
<reference evidence="2 3" key="1">
    <citation type="submission" date="2016-04" db="EMBL/GenBank/DDBJ databases">
        <title>A degradative enzymes factory behind the ericoid mycorrhizal symbiosis.</title>
        <authorList>
            <consortium name="DOE Joint Genome Institute"/>
            <person name="Martino E."/>
            <person name="Morin E."/>
            <person name="Grelet G."/>
            <person name="Kuo A."/>
            <person name="Kohler A."/>
            <person name="Daghino S."/>
            <person name="Barry K."/>
            <person name="Choi C."/>
            <person name="Cichocki N."/>
            <person name="Clum A."/>
            <person name="Copeland A."/>
            <person name="Hainaut M."/>
            <person name="Haridas S."/>
            <person name="Labutti K."/>
            <person name="Lindquist E."/>
            <person name="Lipzen A."/>
            <person name="Khouja H.-R."/>
            <person name="Murat C."/>
            <person name="Ohm R."/>
            <person name="Olson A."/>
            <person name="Spatafora J."/>
            <person name="Veneault-Fourrey C."/>
            <person name="Henrissat B."/>
            <person name="Grigoriev I."/>
            <person name="Martin F."/>
            <person name="Perotto S."/>
        </authorList>
    </citation>
    <scope>NUCLEOTIDE SEQUENCE [LARGE SCALE GENOMIC DNA]</scope>
    <source>
        <strain evidence="2 3">F</strain>
    </source>
</reference>
<evidence type="ECO:0000256" key="1">
    <source>
        <dbReference type="SAM" id="MobiDB-lite"/>
    </source>
</evidence>
<dbReference type="EMBL" id="KZ613948">
    <property type="protein sequence ID" value="PMD38387.1"/>
    <property type="molecule type" value="Genomic_DNA"/>
</dbReference>
<evidence type="ECO:0008006" key="4">
    <source>
        <dbReference type="Google" id="ProtNLM"/>
    </source>
</evidence>
<accession>A0A2J6RIS1</accession>
<dbReference type="AlphaFoldDB" id="A0A2J6RIS1"/>
<evidence type="ECO:0000313" key="3">
    <source>
        <dbReference type="Proteomes" id="UP000235786"/>
    </source>
</evidence>
<proteinExistence type="predicted"/>
<organism evidence="2 3">
    <name type="scientific">Hyaloscypha variabilis (strain UAMH 11265 / GT02V1 / F)</name>
    <name type="common">Meliniomyces variabilis</name>
    <dbReference type="NCBI Taxonomy" id="1149755"/>
    <lineage>
        <taxon>Eukaryota</taxon>
        <taxon>Fungi</taxon>
        <taxon>Dikarya</taxon>
        <taxon>Ascomycota</taxon>
        <taxon>Pezizomycotina</taxon>
        <taxon>Leotiomycetes</taxon>
        <taxon>Helotiales</taxon>
        <taxon>Hyaloscyphaceae</taxon>
        <taxon>Hyaloscypha</taxon>
        <taxon>Hyaloscypha variabilis</taxon>
    </lineage>
</organism>
<feature type="compositionally biased region" description="Low complexity" evidence="1">
    <location>
        <begin position="313"/>
        <end position="322"/>
    </location>
</feature>